<protein>
    <submittedName>
        <fullName evidence="2">Uncharacterized protein</fullName>
    </submittedName>
</protein>
<feature type="region of interest" description="Disordered" evidence="1">
    <location>
        <begin position="1"/>
        <end position="33"/>
    </location>
</feature>
<evidence type="ECO:0000256" key="1">
    <source>
        <dbReference type="SAM" id="MobiDB-lite"/>
    </source>
</evidence>
<keyword evidence="3" id="KW-1185">Reference proteome</keyword>
<proteinExistence type="predicted"/>
<accession>A0AAV4MYN5</accession>
<feature type="compositionally biased region" description="Polar residues" evidence="1">
    <location>
        <begin position="81"/>
        <end position="96"/>
    </location>
</feature>
<dbReference type="EMBL" id="BPLR01020284">
    <property type="protein sequence ID" value="GIX76835.1"/>
    <property type="molecule type" value="Genomic_DNA"/>
</dbReference>
<comment type="caution">
    <text evidence="2">The sequence shown here is derived from an EMBL/GenBank/DDBJ whole genome shotgun (WGS) entry which is preliminary data.</text>
</comment>
<gene>
    <name evidence="2" type="ORF">CEXT_318321</name>
</gene>
<dbReference type="AlphaFoldDB" id="A0AAV4MYN5"/>
<name>A0AAV4MYN5_CAEEX</name>
<feature type="region of interest" description="Disordered" evidence="1">
    <location>
        <begin position="81"/>
        <end position="112"/>
    </location>
</feature>
<reference evidence="2 3" key="1">
    <citation type="submission" date="2021-06" db="EMBL/GenBank/DDBJ databases">
        <title>Caerostris extrusa draft genome.</title>
        <authorList>
            <person name="Kono N."/>
            <person name="Arakawa K."/>
        </authorList>
    </citation>
    <scope>NUCLEOTIDE SEQUENCE [LARGE SCALE GENOMIC DNA]</scope>
</reference>
<organism evidence="2 3">
    <name type="scientific">Caerostris extrusa</name>
    <name type="common">Bark spider</name>
    <name type="synonym">Caerostris bankana</name>
    <dbReference type="NCBI Taxonomy" id="172846"/>
    <lineage>
        <taxon>Eukaryota</taxon>
        <taxon>Metazoa</taxon>
        <taxon>Ecdysozoa</taxon>
        <taxon>Arthropoda</taxon>
        <taxon>Chelicerata</taxon>
        <taxon>Arachnida</taxon>
        <taxon>Araneae</taxon>
        <taxon>Araneomorphae</taxon>
        <taxon>Entelegynae</taxon>
        <taxon>Araneoidea</taxon>
        <taxon>Araneidae</taxon>
        <taxon>Caerostris</taxon>
    </lineage>
</organism>
<evidence type="ECO:0000313" key="2">
    <source>
        <dbReference type="EMBL" id="GIX76835.1"/>
    </source>
</evidence>
<evidence type="ECO:0000313" key="3">
    <source>
        <dbReference type="Proteomes" id="UP001054945"/>
    </source>
</evidence>
<dbReference type="Proteomes" id="UP001054945">
    <property type="component" value="Unassembled WGS sequence"/>
</dbReference>
<feature type="compositionally biased region" description="Polar residues" evidence="1">
    <location>
        <begin position="12"/>
        <end position="27"/>
    </location>
</feature>
<sequence>MRSDGRRVRFNQHGSASTASTQDSQGESPLVLLPPHRSNCCWWGEGRAGRRRSRKGGLRACHGAANSRSSPAINRELHNMNQRTQMNGKQCRSETASGEIKFPALTREGELD</sequence>